<dbReference type="GO" id="GO:0006506">
    <property type="term" value="P:GPI anchor biosynthetic process"/>
    <property type="evidence" value="ECO:0007669"/>
    <property type="project" value="TreeGrafter"/>
</dbReference>
<dbReference type="PANTHER" id="PTHR28022:SF1">
    <property type="entry name" value="GPI MANNOSYLTRANSFERASE 2 SUBUNIT PGA1"/>
    <property type="match status" value="1"/>
</dbReference>
<feature type="chain" id="PRO_5025669495" evidence="1">
    <location>
        <begin position="20"/>
        <end position="266"/>
    </location>
</feature>
<keyword evidence="1" id="KW-0732">Signal</keyword>
<gene>
    <name evidence="2" type="ORF">BDY21DRAFT_277974</name>
</gene>
<dbReference type="GO" id="GO:0005789">
    <property type="term" value="C:endoplasmic reticulum membrane"/>
    <property type="evidence" value="ECO:0007669"/>
    <property type="project" value="TreeGrafter"/>
</dbReference>
<evidence type="ECO:0000313" key="2">
    <source>
        <dbReference type="EMBL" id="KAF2462313.1"/>
    </source>
</evidence>
<dbReference type="Proteomes" id="UP000799766">
    <property type="component" value="Unassembled WGS sequence"/>
</dbReference>
<name>A0A6A6PG18_9PEZI</name>
<accession>A0A6A6PG18</accession>
<dbReference type="PANTHER" id="PTHR28022">
    <property type="entry name" value="GPI MANNOSYLTRANSFERASE 2 SUBUNIT PGA1"/>
    <property type="match status" value="1"/>
</dbReference>
<dbReference type="EMBL" id="MU001670">
    <property type="protein sequence ID" value="KAF2462313.1"/>
    <property type="molecule type" value="Genomic_DNA"/>
</dbReference>
<feature type="signal peptide" evidence="1">
    <location>
        <begin position="1"/>
        <end position="19"/>
    </location>
</feature>
<sequence>MKLLLPRTSVLAIVTLAAASLLALHPAGAAANVEKAVFTAPAAVPFPHAAHPDLDDLRLDVLAPAAGSSSKSTRTGSSAALRLRLPVRFPSEDAPRGESSWYVVDGLEEGRRYEVRVCWVATQPTQFWLDTFDLPTVFQTPELITSLADYSEVRQTIVPLSAVDSPPEREPPLETAKPVSLLFLQLHAAADFYSSNQTLMRYPPPVDVDLILDPYILDVLPCSLAPTALYIIALGLGTYFLSGAITRWLGAVASSSLPAHQHPHVE</sequence>
<proteinExistence type="predicted"/>
<organism evidence="2 3">
    <name type="scientific">Lineolata rhizophorae</name>
    <dbReference type="NCBI Taxonomy" id="578093"/>
    <lineage>
        <taxon>Eukaryota</taxon>
        <taxon>Fungi</taxon>
        <taxon>Dikarya</taxon>
        <taxon>Ascomycota</taxon>
        <taxon>Pezizomycotina</taxon>
        <taxon>Dothideomycetes</taxon>
        <taxon>Dothideomycetes incertae sedis</taxon>
        <taxon>Lineolatales</taxon>
        <taxon>Lineolataceae</taxon>
        <taxon>Lineolata</taxon>
    </lineage>
</organism>
<dbReference type="AlphaFoldDB" id="A0A6A6PG18"/>
<evidence type="ECO:0000256" key="1">
    <source>
        <dbReference type="SAM" id="SignalP"/>
    </source>
</evidence>
<dbReference type="OrthoDB" id="3360032at2759"/>
<dbReference type="InterPro" id="IPR019433">
    <property type="entry name" value="GPI_ManTrfase_II_coact_Pga1"/>
</dbReference>
<reference evidence="2" key="1">
    <citation type="journal article" date="2020" name="Stud. Mycol.">
        <title>101 Dothideomycetes genomes: a test case for predicting lifestyles and emergence of pathogens.</title>
        <authorList>
            <person name="Haridas S."/>
            <person name="Albert R."/>
            <person name="Binder M."/>
            <person name="Bloem J."/>
            <person name="Labutti K."/>
            <person name="Salamov A."/>
            <person name="Andreopoulos B."/>
            <person name="Baker S."/>
            <person name="Barry K."/>
            <person name="Bills G."/>
            <person name="Bluhm B."/>
            <person name="Cannon C."/>
            <person name="Castanera R."/>
            <person name="Culley D."/>
            <person name="Daum C."/>
            <person name="Ezra D."/>
            <person name="Gonzalez J."/>
            <person name="Henrissat B."/>
            <person name="Kuo A."/>
            <person name="Liang C."/>
            <person name="Lipzen A."/>
            <person name="Lutzoni F."/>
            <person name="Magnuson J."/>
            <person name="Mondo S."/>
            <person name="Nolan M."/>
            <person name="Ohm R."/>
            <person name="Pangilinan J."/>
            <person name="Park H.-J."/>
            <person name="Ramirez L."/>
            <person name="Alfaro M."/>
            <person name="Sun H."/>
            <person name="Tritt A."/>
            <person name="Yoshinaga Y."/>
            <person name="Zwiers L.-H."/>
            <person name="Turgeon B."/>
            <person name="Goodwin S."/>
            <person name="Spatafora J."/>
            <person name="Crous P."/>
            <person name="Grigoriev I."/>
        </authorList>
    </citation>
    <scope>NUCLEOTIDE SEQUENCE</scope>
    <source>
        <strain evidence="2">ATCC 16933</strain>
    </source>
</reference>
<protein>
    <submittedName>
        <fullName evidence="2">Uncharacterized protein</fullName>
    </submittedName>
</protein>
<evidence type="ECO:0000313" key="3">
    <source>
        <dbReference type="Proteomes" id="UP000799766"/>
    </source>
</evidence>
<dbReference type="GO" id="GO:0000030">
    <property type="term" value="F:mannosyltransferase activity"/>
    <property type="evidence" value="ECO:0007669"/>
    <property type="project" value="TreeGrafter"/>
</dbReference>
<dbReference type="GO" id="GO:0031501">
    <property type="term" value="C:mannosyltransferase complex"/>
    <property type="evidence" value="ECO:0007669"/>
    <property type="project" value="TreeGrafter"/>
</dbReference>
<keyword evidence="3" id="KW-1185">Reference proteome</keyword>